<dbReference type="AlphaFoldDB" id="A0A9P0YRN5"/>
<proteinExistence type="predicted"/>
<reference evidence="2" key="1">
    <citation type="submission" date="2022-07" db="EMBL/GenBank/DDBJ databases">
        <authorList>
            <person name="Macas J."/>
            <person name="Novak P."/>
            <person name="Neumann P."/>
        </authorList>
    </citation>
    <scope>NUCLEOTIDE SEQUENCE</scope>
</reference>
<evidence type="ECO:0000313" key="2">
    <source>
        <dbReference type="EMBL" id="CAH9073898.1"/>
    </source>
</evidence>
<comment type="caution">
    <text evidence="2">The sequence shown here is derived from an EMBL/GenBank/DDBJ whole genome shotgun (WGS) entry which is preliminary data.</text>
</comment>
<evidence type="ECO:0000313" key="3">
    <source>
        <dbReference type="Proteomes" id="UP001152484"/>
    </source>
</evidence>
<accession>A0A9P0YRN5</accession>
<dbReference type="OrthoDB" id="21648at2759"/>
<organism evidence="2 3">
    <name type="scientific">Cuscuta europaea</name>
    <name type="common">European dodder</name>
    <dbReference type="NCBI Taxonomy" id="41803"/>
    <lineage>
        <taxon>Eukaryota</taxon>
        <taxon>Viridiplantae</taxon>
        <taxon>Streptophyta</taxon>
        <taxon>Embryophyta</taxon>
        <taxon>Tracheophyta</taxon>
        <taxon>Spermatophyta</taxon>
        <taxon>Magnoliopsida</taxon>
        <taxon>eudicotyledons</taxon>
        <taxon>Gunneridae</taxon>
        <taxon>Pentapetalae</taxon>
        <taxon>asterids</taxon>
        <taxon>lamiids</taxon>
        <taxon>Solanales</taxon>
        <taxon>Convolvulaceae</taxon>
        <taxon>Cuscuteae</taxon>
        <taxon>Cuscuta</taxon>
        <taxon>Cuscuta subgen. Cuscuta</taxon>
    </lineage>
</organism>
<name>A0A9P0YRN5_CUSEU</name>
<feature type="region of interest" description="Disordered" evidence="1">
    <location>
        <begin position="1"/>
        <end position="28"/>
    </location>
</feature>
<dbReference type="EMBL" id="CAMAPE010000008">
    <property type="protein sequence ID" value="CAH9073898.1"/>
    <property type="molecule type" value="Genomic_DNA"/>
</dbReference>
<dbReference type="PANTHER" id="PTHR34057:SF10">
    <property type="entry name" value="TRANSPOSASE, PTTA_EN_SPM, PLANT"/>
    <property type="match status" value="1"/>
</dbReference>
<keyword evidence="3" id="KW-1185">Reference proteome</keyword>
<sequence length="444" mass="50399">MAMEDSMMGHNGNPVKEPNNNNNNNNDQVNYVKFPNNGNDDVTFFVNTAIAQQNGGGHVDLVRESSEVNITEHVNLDRNRYGLIEAACQETSESASSSFDESISGVGDDNDLYGDATSALAFGDVTNLSGMRKKVTSQWRGFIRPLMWRCKWTELQLVKFKSLAQKYDKELAHYSDRKQIEFGNIRPEIINSKSIPFPFTPQRNKVHGRKRRRRDEEKQNIAEYMSKHNLFSIYENRKSLADGSFWTNHQFNPALVSSEERKSINELNLDKEPLQNIKLMDMSNPMEQRLRKIWDLLSRVSTIKAGLEKTMSENGSNGIIHADTTSLQNITENGGNGIIHADTTCLQNVTDLSPEDRNKMTERCPAIVAQLLAEYSMRGGLSIPCSDICENGKSMSELTDQCLVVGTRVNNEDIFMIYDHKMKEQIKSFQEVEVMKCEDKCSLR</sequence>
<dbReference type="PANTHER" id="PTHR34057">
    <property type="entry name" value="ELONGATION FACTOR"/>
    <property type="match status" value="1"/>
</dbReference>
<evidence type="ECO:0000256" key="1">
    <source>
        <dbReference type="SAM" id="MobiDB-lite"/>
    </source>
</evidence>
<protein>
    <submittedName>
        <fullName evidence="2">Uncharacterized protein</fullName>
    </submittedName>
</protein>
<dbReference type="Proteomes" id="UP001152484">
    <property type="component" value="Unassembled WGS sequence"/>
</dbReference>
<gene>
    <name evidence="2" type="ORF">CEURO_LOCUS4986</name>
</gene>